<dbReference type="GO" id="GO:0008758">
    <property type="term" value="F:UDP-2,3-diacylglucosamine hydrolase activity"/>
    <property type="evidence" value="ECO:0007669"/>
    <property type="project" value="TreeGrafter"/>
</dbReference>
<dbReference type="AlphaFoldDB" id="A0A1J5SUA3"/>
<organism evidence="7">
    <name type="scientific">mine drainage metagenome</name>
    <dbReference type="NCBI Taxonomy" id="410659"/>
    <lineage>
        <taxon>unclassified sequences</taxon>
        <taxon>metagenomes</taxon>
        <taxon>ecological metagenomes</taxon>
    </lineage>
</organism>
<evidence type="ECO:0000256" key="5">
    <source>
        <dbReference type="ARBA" id="ARBA00023211"/>
    </source>
</evidence>
<protein>
    <submittedName>
        <fullName evidence="7">UDP-2,3-diacylglucosamine hydrolase</fullName>
        <ecNumber evidence="7">3.6.1.54</ecNumber>
    </submittedName>
</protein>
<dbReference type="GO" id="GO:0016020">
    <property type="term" value="C:membrane"/>
    <property type="evidence" value="ECO:0007669"/>
    <property type="project" value="GOC"/>
</dbReference>
<keyword evidence="2" id="KW-0997">Cell inner membrane</keyword>
<sequence length="289" mass="33394">MSDLHLGSYGCQAKEIVNYLKSISPQILILNGDVIDVWQFRKHYFPIEHIQVIKEVMSLAAKGTRVIYVTGNHDEAMRRYSDIEFGNFQLVDKVVMEINGKMCWIFHGDVFDTTTKGSAKMLAKLGSHGYNLLIRINRFMNWILQMMGKEKMSLSKNVMNRVNKAVIRINNFEQTAAEIAIEKNYDYVICGHIHEPQMRTVENKAGKVIYLNSGDWVEHLTALEFYNNDWHMYEYDEKKFKQTPVIKMEKNLPKLNVVTDDVAMFISSLAQPSEMINSKVAFTSAFPFN</sequence>
<dbReference type="PANTHER" id="PTHR34990:SF2">
    <property type="entry name" value="BLL8164 PROTEIN"/>
    <property type="match status" value="1"/>
</dbReference>
<reference evidence="7" key="1">
    <citation type="submission" date="2016-10" db="EMBL/GenBank/DDBJ databases">
        <title>Sequence of Gallionella enrichment culture.</title>
        <authorList>
            <person name="Poehlein A."/>
            <person name="Muehling M."/>
            <person name="Daniel R."/>
        </authorList>
    </citation>
    <scope>NUCLEOTIDE SEQUENCE</scope>
</reference>
<keyword evidence="4" id="KW-0472">Membrane</keyword>
<evidence type="ECO:0000256" key="4">
    <source>
        <dbReference type="ARBA" id="ARBA00023136"/>
    </source>
</evidence>
<dbReference type="CDD" id="cd07398">
    <property type="entry name" value="MPP_YbbF-LpxH"/>
    <property type="match status" value="1"/>
</dbReference>
<evidence type="ECO:0000256" key="1">
    <source>
        <dbReference type="ARBA" id="ARBA00022475"/>
    </source>
</evidence>
<dbReference type="InterPro" id="IPR004843">
    <property type="entry name" value="Calcineurin-like_PHP"/>
</dbReference>
<keyword evidence="3" id="KW-0479">Metal-binding</keyword>
<keyword evidence="7" id="KW-0378">Hydrolase</keyword>
<dbReference type="GO" id="GO:0009245">
    <property type="term" value="P:lipid A biosynthetic process"/>
    <property type="evidence" value="ECO:0007669"/>
    <property type="project" value="TreeGrafter"/>
</dbReference>
<dbReference type="Gene3D" id="3.60.21.10">
    <property type="match status" value="1"/>
</dbReference>
<dbReference type="EC" id="3.6.1.54" evidence="7"/>
<dbReference type="SUPFAM" id="SSF56300">
    <property type="entry name" value="Metallo-dependent phosphatases"/>
    <property type="match status" value="1"/>
</dbReference>
<evidence type="ECO:0000259" key="6">
    <source>
        <dbReference type="Pfam" id="PF00149"/>
    </source>
</evidence>
<accession>A0A1J5SUA3</accession>
<dbReference type="PANTHER" id="PTHR34990">
    <property type="entry name" value="UDP-2,3-DIACYLGLUCOSAMINE HYDROLASE-RELATED"/>
    <property type="match status" value="1"/>
</dbReference>
<feature type="domain" description="Calcineurin-like phosphoesterase" evidence="6">
    <location>
        <begin position="2"/>
        <end position="196"/>
    </location>
</feature>
<evidence type="ECO:0000313" key="7">
    <source>
        <dbReference type="EMBL" id="OIR12097.1"/>
    </source>
</evidence>
<evidence type="ECO:0000256" key="3">
    <source>
        <dbReference type="ARBA" id="ARBA00022723"/>
    </source>
</evidence>
<evidence type="ECO:0000256" key="2">
    <source>
        <dbReference type="ARBA" id="ARBA00022519"/>
    </source>
</evidence>
<gene>
    <name evidence="7" type="primary">lpxH_2</name>
    <name evidence="7" type="ORF">GALL_63480</name>
</gene>
<comment type="caution">
    <text evidence="7">The sequence shown here is derived from an EMBL/GenBank/DDBJ whole genome shotgun (WGS) entry which is preliminary data.</text>
</comment>
<dbReference type="EMBL" id="MLJW01000018">
    <property type="protein sequence ID" value="OIR12097.1"/>
    <property type="molecule type" value="Genomic_DNA"/>
</dbReference>
<proteinExistence type="predicted"/>
<name>A0A1J5SUA3_9ZZZZ</name>
<dbReference type="InterPro" id="IPR043461">
    <property type="entry name" value="LpxH-like"/>
</dbReference>
<keyword evidence="1" id="KW-1003">Cell membrane</keyword>
<dbReference type="GO" id="GO:0046872">
    <property type="term" value="F:metal ion binding"/>
    <property type="evidence" value="ECO:0007669"/>
    <property type="project" value="UniProtKB-KW"/>
</dbReference>
<dbReference type="Pfam" id="PF00149">
    <property type="entry name" value="Metallophos"/>
    <property type="match status" value="1"/>
</dbReference>
<keyword evidence="5" id="KW-0464">Manganese</keyword>
<dbReference type="InterPro" id="IPR029052">
    <property type="entry name" value="Metallo-depent_PP-like"/>
</dbReference>